<dbReference type="SMART" id="SM01401">
    <property type="entry name" value="Sds3"/>
    <property type="match status" value="1"/>
</dbReference>
<name>A0A2G5BEL0_COERN</name>
<dbReference type="AlphaFoldDB" id="A0A2G5BEL0"/>
<protein>
    <recommendedName>
        <fullName evidence="10">Sds3-like-domain-containing protein</fullName>
    </recommendedName>
</protein>
<organism evidence="8 9">
    <name type="scientific">Coemansia reversa (strain ATCC 12441 / NRRL 1564)</name>
    <dbReference type="NCBI Taxonomy" id="763665"/>
    <lineage>
        <taxon>Eukaryota</taxon>
        <taxon>Fungi</taxon>
        <taxon>Fungi incertae sedis</taxon>
        <taxon>Zoopagomycota</taxon>
        <taxon>Kickxellomycotina</taxon>
        <taxon>Kickxellomycetes</taxon>
        <taxon>Kickxellales</taxon>
        <taxon>Kickxellaceae</taxon>
        <taxon>Coemansia</taxon>
    </lineage>
</organism>
<evidence type="ECO:0000256" key="4">
    <source>
        <dbReference type="ARBA" id="ARBA00023163"/>
    </source>
</evidence>
<proteinExistence type="predicted"/>
<feature type="region of interest" description="Disordered" evidence="7">
    <location>
        <begin position="231"/>
        <end position="261"/>
    </location>
</feature>
<accession>A0A2G5BEL0</accession>
<comment type="subcellular location">
    <subcellularLocation>
        <location evidence="1">Nucleus</location>
    </subcellularLocation>
</comment>
<dbReference type="Pfam" id="PF08598">
    <property type="entry name" value="Sds3"/>
    <property type="match status" value="1"/>
</dbReference>
<gene>
    <name evidence="8" type="ORF">COEREDRAFT_80465</name>
</gene>
<dbReference type="STRING" id="763665.A0A2G5BEL0"/>
<dbReference type="GO" id="GO:0005654">
    <property type="term" value="C:nucleoplasm"/>
    <property type="evidence" value="ECO:0007669"/>
    <property type="project" value="UniProtKB-ARBA"/>
</dbReference>
<dbReference type="EMBL" id="KZ303494">
    <property type="protein sequence ID" value="PIA17455.1"/>
    <property type="molecule type" value="Genomic_DNA"/>
</dbReference>
<evidence type="ECO:0000313" key="9">
    <source>
        <dbReference type="Proteomes" id="UP000242474"/>
    </source>
</evidence>
<dbReference type="PANTHER" id="PTHR21964">
    <property type="entry name" value="BREAST CANCER METASTASIS-SUPPRESSOR 1"/>
    <property type="match status" value="1"/>
</dbReference>
<keyword evidence="3" id="KW-0805">Transcription regulation</keyword>
<keyword evidence="6" id="KW-0175">Coiled coil</keyword>
<evidence type="ECO:0000256" key="2">
    <source>
        <dbReference type="ARBA" id="ARBA00022491"/>
    </source>
</evidence>
<evidence type="ECO:0008006" key="10">
    <source>
        <dbReference type="Google" id="ProtNLM"/>
    </source>
</evidence>
<evidence type="ECO:0000256" key="5">
    <source>
        <dbReference type="ARBA" id="ARBA00023242"/>
    </source>
</evidence>
<evidence type="ECO:0000256" key="1">
    <source>
        <dbReference type="ARBA" id="ARBA00004123"/>
    </source>
</evidence>
<feature type="compositionally biased region" description="Low complexity" evidence="7">
    <location>
        <begin position="231"/>
        <end position="243"/>
    </location>
</feature>
<sequence>MDDYQSMNSSMRVDMSHPRYARAQYVDSAYAQAPPTASTHGQAVHMGRYEWNGYPAQTQDQIMHNTAARSGHANSRSTAQPLRSKIAERLRQIDREVFETRERRYQEKAEELQNELTQILRGTHPTFADTVKRLAVERDKALASAEQSHQYVVTLHERMYRQEHAQAEQSHQSEKQAIYERIAADIEERRRRLREEKDSVDISVDFMLDTGVRTSSKRNLRKRGIDIMGTTEGTSGVVTTGTSRAQNKRKANQPFSMPGLPEEDIVSDLMALRRATGVTGPLGSGSGGGGGGKRGHKGHKR</sequence>
<evidence type="ECO:0000256" key="3">
    <source>
        <dbReference type="ARBA" id="ARBA00023015"/>
    </source>
</evidence>
<dbReference type="GO" id="GO:0010468">
    <property type="term" value="P:regulation of gene expression"/>
    <property type="evidence" value="ECO:0007669"/>
    <property type="project" value="UniProtKB-ARBA"/>
</dbReference>
<feature type="region of interest" description="Disordered" evidence="7">
    <location>
        <begin position="276"/>
        <end position="301"/>
    </location>
</feature>
<keyword evidence="5" id="KW-0539">Nucleus</keyword>
<keyword evidence="4" id="KW-0804">Transcription</keyword>
<evidence type="ECO:0000313" key="8">
    <source>
        <dbReference type="EMBL" id="PIA17455.1"/>
    </source>
</evidence>
<feature type="coiled-coil region" evidence="6">
    <location>
        <begin position="176"/>
        <end position="203"/>
    </location>
</feature>
<keyword evidence="9" id="KW-1185">Reference proteome</keyword>
<dbReference type="OrthoDB" id="70376at2759"/>
<evidence type="ECO:0000256" key="7">
    <source>
        <dbReference type="SAM" id="MobiDB-lite"/>
    </source>
</evidence>
<dbReference type="InterPro" id="IPR013907">
    <property type="entry name" value="Sds3"/>
</dbReference>
<feature type="coiled-coil region" evidence="6">
    <location>
        <begin position="95"/>
        <end position="122"/>
    </location>
</feature>
<evidence type="ECO:0000256" key="6">
    <source>
        <dbReference type="SAM" id="Coils"/>
    </source>
</evidence>
<reference evidence="8 9" key="1">
    <citation type="journal article" date="2015" name="Genome Biol. Evol.">
        <title>Phylogenomic analyses indicate that early fungi evolved digesting cell walls of algal ancestors of land plants.</title>
        <authorList>
            <person name="Chang Y."/>
            <person name="Wang S."/>
            <person name="Sekimoto S."/>
            <person name="Aerts A.L."/>
            <person name="Choi C."/>
            <person name="Clum A."/>
            <person name="LaButti K.M."/>
            <person name="Lindquist E.A."/>
            <person name="Yee Ngan C."/>
            <person name="Ohm R.A."/>
            <person name="Salamov A.A."/>
            <person name="Grigoriev I.V."/>
            <person name="Spatafora J.W."/>
            <person name="Berbee M.L."/>
        </authorList>
    </citation>
    <scope>NUCLEOTIDE SEQUENCE [LARGE SCALE GENOMIC DNA]</scope>
    <source>
        <strain evidence="8 9">NRRL 1564</strain>
    </source>
</reference>
<feature type="compositionally biased region" description="Gly residues" evidence="7">
    <location>
        <begin position="280"/>
        <end position="292"/>
    </location>
</feature>
<dbReference type="Proteomes" id="UP000242474">
    <property type="component" value="Unassembled WGS sequence"/>
</dbReference>
<keyword evidence="2" id="KW-0678">Repressor</keyword>